<comment type="pathway">
    <text evidence="7">Glycan biosynthesis; glycogen biosynthesis.</text>
</comment>
<dbReference type="RefSeq" id="WP_117152643.1">
    <property type="nucleotide sequence ID" value="NZ_BMLG01000001.1"/>
</dbReference>
<dbReference type="Gene3D" id="3.40.50.2000">
    <property type="entry name" value="Glycogen Phosphorylase B"/>
    <property type="match status" value="2"/>
</dbReference>
<reference evidence="10" key="2">
    <citation type="submission" date="2020-09" db="EMBL/GenBank/DDBJ databases">
        <authorList>
            <person name="Sun Q."/>
            <person name="Zhou Y."/>
        </authorList>
    </citation>
    <scope>NUCLEOTIDE SEQUENCE</scope>
    <source>
        <strain evidence="10">CGMCC 1.6333</strain>
    </source>
</reference>
<reference evidence="10" key="1">
    <citation type="journal article" date="2014" name="Int. J. Syst. Evol. Microbiol.">
        <title>Complete genome sequence of Corynebacterium casei LMG S-19264T (=DSM 44701T), isolated from a smear-ripened cheese.</title>
        <authorList>
            <consortium name="US DOE Joint Genome Institute (JGI-PGF)"/>
            <person name="Walter F."/>
            <person name="Albersmeier A."/>
            <person name="Kalinowski J."/>
            <person name="Ruckert C."/>
        </authorList>
    </citation>
    <scope>NUCLEOTIDE SEQUENCE</scope>
    <source>
        <strain evidence="10">CGMCC 1.6333</strain>
    </source>
</reference>
<evidence type="ECO:0000259" key="8">
    <source>
        <dbReference type="Pfam" id="PF00534"/>
    </source>
</evidence>
<evidence type="ECO:0000256" key="2">
    <source>
        <dbReference type="ARBA" id="ARBA00002764"/>
    </source>
</evidence>
<dbReference type="NCBIfam" id="NF001898">
    <property type="entry name" value="PRK00654.1-1"/>
    <property type="match status" value="1"/>
</dbReference>
<accession>A0A917TD01</accession>
<dbReference type="Pfam" id="PF08323">
    <property type="entry name" value="Glyco_transf_5"/>
    <property type="match status" value="1"/>
</dbReference>
<keyword evidence="5 7" id="KW-0808">Transferase</keyword>
<dbReference type="GO" id="GO:0005978">
    <property type="term" value="P:glycogen biosynthetic process"/>
    <property type="evidence" value="ECO:0007669"/>
    <property type="project" value="UniProtKB-UniRule"/>
</dbReference>
<keyword evidence="4 7" id="KW-0328">Glycosyltransferase</keyword>
<dbReference type="NCBIfam" id="TIGR02095">
    <property type="entry name" value="glgA"/>
    <property type="match status" value="1"/>
</dbReference>
<dbReference type="PANTHER" id="PTHR45825:SF11">
    <property type="entry name" value="ALPHA AMYLASE DOMAIN-CONTAINING PROTEIN"/>
    <property type="match status" value="1"/>
</dbReference>
<dbReference type="HAMAP" id="MF_00484">
    <property type="entry name" value="Glycogen_synth"/>
    <property type="match status" value="1"/>
</dbReference>
<evidence type="ECO:0000313" key="10">
    <source>
        <dbReference type="EMBL" id="GGM19034.1"/>
    </source>
</evidence>
<evidence type="ECO:0000259" key="9">
    <source>
        <dbReference type="Pfam" id="PF08323"/>
    </source>
</evidence>
<evidence type="ECO:0000256" key="1">
    <source>
        <dbReference type="ARBA" id="ARBA00001478"/>
    </source>
</evidence>
<evidence type="ECO:0000256" key="4">
    <source>
        <dbReference type="ARBA" id="ARBA00022676"/>
    </source>
</evidence>
<name>A0A917TD01_9BACI</name>
<protein>
    <recommendedName>
        <fullName evidence="7">Glycogen synthase</fullName>
        <ecNumber evidence="7">2.4.1.21</ecNumber>
    </recommendedName>
    <alternativeName>
        <fullName evidence="7">Starch [bacterial glycogen] synthase</fullName>
    </alternativeName>
</protein>
<dbReference type="InterPro" id="IPR013534">
    <property type="entry name" value="Starch_synth_cat_dom"/>
</dbReference>
<organism evidence="10 11">
    <name type="scientific">Paraliobacillus quinghaiensis</name>
    <dbReference type="NCBI Taxonomy" id="470815"/>
    <lineage>
        <taxon>Bacteria</taxon>
        <taxon>Bacillati</taxon>
        <taxon>Bacillota</taxon>
        <taxon>Bacilli</taxon>
        <taxon>Bacillales</taxon>
        <taxon>Bacillaceae</taxon>
        <taxon>Paraliobacillus</taxon>
    </lineage>
</organism>
<evidence type="ECO:0000256" key="3">
    <source>
        <dbReference type="ARBA" id="ARBA00010281"/>
    </source>
</evidence>
<dbReference type="EC" id="2.4.1.21" evidence="7"/>
<dbReference type="CDD" id="cd03791">
    <property type="entry name" value="GT5_Glycogen_synthase_DULL1-like"/>
    <property type="match status" value="1"/>
</dbReference>
<dbReference type="Pfam" id="PF00534">
    <property type="entry name" value="Glycos_transf_1"/>
    <property type="match status" value="1"/>
</dbReference>
<dbReference type="EMBL" id="BMLG01000001">
    <property type="protein sequence ID" value="GGM19034.1"/>
    <property type="molecule type" value="Genomic_DNA"/>
</dbReference>
<feature type="domain" description="Starch synthase catalytic" evidence="9">
    <location>
        <begin position="4"/>
        <end position="233"/>
    </location>
</feature>
<evidence type="ECO:0000256" key="6">
    <source>
        <dbReference type="ARBA" id="ARBA00023056"/>
    </source>
</evidence>
<comment type="catalytic activity">
    <reaction evidence="1 7">
        <text>[(1-&gt;4)-alpha-D-glucosyl](n) + ADP-alpha-D-glucose = [(1-&gt;4)-alpha-D-glucosyl](n+1) + ADP + H(+)</text>
        <dbReference type="Rhea" id="RHEA:18189"/>
        <dbReference type="Rhea" id="RHEA-COMP:9584"/>
        <dbReference type="Rhea" id="RHEA-COMP:9587"/>
        <dbReference type="ChEBI" id="CHEBI:15378"/>
        <dbReference type="ChEBI" id="CHEBI:15444"/>
        <dbReference type="ChEBI" id="CHEBI:57498"/>
        <dbReference type="ChEBI" id="CHEBI:456216"/>
        <dbReference type="EC" id="2.4.1.21"/>
    </reaction>
</comment>
<comment type="similarity">
    <text evidence="3 7">Belongs to the glycosyltransferase 1 family. Bacterial/plant glycogen synthase subfamily.</text>
</comment>
<dbReference type="Proteomes" id="UP000618460">
    <property type="component" value="Unassembled WGS sequence"/>
</dbReference>
<feature type="domain" description="Glycosyl transferase family 1" evidence="8">
    <location>
        <begin position="283"/>
        <end position="442"/>
    </location>
</feature>
<evidence type="ECO:0000313" key="11">
    <source>
        <dbReference type="Proteomes" id="UP000618460"/>
    </source>
</evidence>
<dbReference type="PANTHER" id="PTHR45825">
    <property type="entry name" value="GRANULE-BOUND STARCH SYNTHASE 1, CHLOROPLASTIC/AMYLOPLASTIC"/>
    <property type="match status" value="1"/>
</dbReference>
<keyword evidence="11" id="KW-1185">Reference proteome</keyword>
<gene>
    <name evidence="7 10" type="primary">glgA</name>
    <name evidence="10" type="ORF">GCM10011351_01040</name>
</gene>
<dbReference type="InterPro" id="IPR011835">
    <property type="entry name" value="GS/SS"/>
</dbReference>
<keyword evidence="6 7" id="KW-0320">Glycogen biosynthesis</keyword>
<dbReference type="SUPFAM" id="SSF53756">
    <property type="entry name" value="UDP-Glycosyltransferase/glycogen phosphorylase"/>
    <property type="match status" value="1"/>
</dbReference>
<feature type="binding site" evidence="7">
    <location>
        <position position="17"/>
    </location>
    <ligand>
        <name>ADP-alpha-D-glucose</name>
        <dbReference type="ChEBI" id="CHEBI:57498"/>
    </ligand>
</feature>
<dbReference type="GO" id="GO:0004373">
    <property type="term" value="F:alpha-1,4-glucan glucosyltransferase (UDP-glucose donor) activity"/>
    <property type="evidence" value="ECO:0007669"/>
    <property type="project" value="InterPro"/>
</dbReference>
<evidence type="ECO:0000256" key="7">
    <source>
        <dbReference type="HAMAP-Rule" id="MF_00484"/>
    </source>
</evidence>
<comment type="caution">
    <text evidence="10">The sequence shown here is derived from an EMBL/GenBank/DDBJ whole genome shotgun (WGS) entry which is preliminary data.</text>
</comment>
<proteinExistence type="inferred from homology"/>
<comment type="function">
    <text evidence="2 7">Synthesizes alpha-1,4-glucan chains using ADP-glucose.</text>
</comment>
<sequence length="479" mass="55019">MQNNILFVASECTPFVKTGGLADVVGSLPQVLNQHENTEVRVVLPLYEEIIEKWHEELEQVTSFVVPVGWRNQEAILYQLSYHGVVYYFIGNDYYFSRKGTYGYYDDGERFVFFSRAVIDALSLLDFKPNILHAHDWQAGLSVALANILQPIEALKTIFTIHNIKYQGIMPLDAFHELLNLPNDHIGGMEWNGLINCMKAGLYHADKITTVSPSYADEIKTTYFGEGLYPILNERHEDLVGIINGIDTDEYNPKTDQHIAFNYSHSRKKKKENKEDLQEKLGLPIDGEKPLYVMITRLVEQKGLHLVQAIIDEFLQEDVQFVLLGTGDYEFEDYFYHAAERNKDKLVAYLGFDEAIARQLYAASDFFVMPSLFEPCGLSQLIALQYKAVPIVRETGGLKDTITPYDEKTGTGNGFSFTNYNAHELLHVLRYALNIYHEPDHWATLQKNIIKSHFSWEDSSLEYIDFYQNILSTEEKTQD</sequence>
<dbReference type="AlphaFoldDB" id="A0A917TD01"/>
<evidence type="ECO:0000256" key="5">
    <source>
        <dbReference type="ARBA" id="ARBA00022679"/>
    </source>
</evidence>
<dbReference type="GO" id="GO:0009011">
    <property type="term" value="F:alpha-1,4-glucan glucosyltransferase (ADP-glucose donor) activity"/>
    <property type="evidence" value="ECO:0007669"/>
    <property type="project" value="UniProtKB-UniRule"/>
</dbReference>
<dbReference type="InterPro" id="IPR001296">
    <property type="entry name" value="Glyco_trans_1"/>
</dbReference>
<dbReference type="OrthoDB" id="9808590at2"/>